<keyword evidence="4" id="KW-1185">Reference proteome</keyword>
<protein>
    <submittedName>
        <fullName evidence="3">Large, multifunctional secreted protein</fullName>
    </submittedName>
</protein>
<dbReference type="EMBL" id="BMYZ01000001">
    <property type="protein sequence ID" value="GGY74450.1"/>
    <property type="molecule type" value="Genomic_DNA"/>
</dbReference>
<dbReference type="Gene3D" id="2.60.120.560">
    <property type="entry name" value="Exo-inulinase, domain 1"/>
    <property type="match status" value="1"/>
</dbReference>
<organism evidence="3 4">
    <name type="scientific">Cellvibrio zantedeschiae</name>
    <dbReference type="NCBI Taxonomy" id="1237077"/>
    <lineage>
        <taxon>Bacteria</taxon>
        <taxon>Pseudomonadati</taxon>
        <taxon>Pseudomonadota</taxon>
        <taxon>Gammaproteobacteria</taxon>
        <taxon>Cellvibrionales</taxon>
        <taxon>Cellvibrionaceae</taxon>
        <taxon>Cellvibrio</taxon>
    </lineage>
</organism>
<dbReference type="InterPro" id="IPR010496">
    <property type="entry name" value="AL/BT2_dom"/>
</dbReference>
<evidence type="ECO:0000259" key="2">
    <source>
        <dbReference type="Pfam" id="PF06439"/>
    </source>
</evidence>
<reference evidence="4" key="1">
    <citation type="journal article" date="2019" name="Int. J. Syst. Evol. Microbiol.">
        <title>The Global Catalogue of Microorganisms (GCM) 10K type strain sequencing project: providing services to taxonomists for standard genome sequencing and annotation.</title>
        <authorList>
            <consortium name="The Broad Institute Genomics Platform"/>
            <consortium name="The Broad Institute Genome Sequencing Center for Infectious Disease"/>
            <person name="Wu L."/>
            <person name="Ma J."/>
        </authorList>
    </citation>
    <scope>NUCLEOTIDE SEQUENCE [LARGE SCALE GENOMIC DNA]</scope>
    <source>
        <strain evidence="4">KCTC 32239</strain>
    </source>
</reference>
<evidence type="ECO:0000313" key="4">
    <source>
        <dbReference type="Proteomes" id="UP000619761"/>
    </source>
</evidence>
<comment type="caution">
    <text evidence="3">The sequence shown here is derived from an EMBL/GenBank/DDBJ whole genome shotgun (WGS) entry which is preliminary data.</text>
</comment>
<feature type="domain" description="3-keto-alpha-glucoside-1,2-lyase/3-keto-2-hydroxy-glucal hydratase" evidence="2">
    <location>
        <begin position="59"/>
        <end position="256"/>
    </location>
</feature>
<gene>
    <name evidence="3" type="ORF">GCM10011613_19840</name>
</gene>
<keyword evidence="1" id="KW-0732">Signal</keyword>
<name>A0ABQ3B1H8_9GAMM</name>
<proteinExistence type="predicted"/>
<sequence length="258" mass="28047">MKKIKPLALTIIATLPLTALAASSSSSKIPDWKLAEATEVWSPVPAVVTANENTPPSDAIVLFDGKSLSQWQGVEGGDAKWTVQNGSFTVAPKTGDIKTKESFCDVQLHVEWATPTKVTGDDGKELTSQGRNNSGIFLQEQYEVQVLDSYNNKTYSNGQAGSIYKQHIPLVNPTRAPGVWQTYDIIFTAPKFSSDKKLTSPGRATVLLNGVLVQNNVEIQGATGWIGKPVYTAHGCAPLRLQDHGNPVSFRNIWVRKL</sequence>
<feature type="chain" id="PRO_5046698498" evidence="1">
    <location>
        <begin position="22"/>
        <end position="258"/>
    </location>
</feature>
<dbReference type="Proteomes" id="UP000619761">
    <property type="component" value="Unassembled WGS sequence"/>
</dbReference>
<dbReference type="RefSeq" id="WP_189417970.1">
    <property type="nucleotide sequence ID" value="NZ_BMYZ01000001.1"/>
</dbReference>
<dbReference type="Pfam" id="PF06439">
    <property type="entry name" value="3keto-disac_hyd"/>
    <property type="match status" value="1"/>
</dbReference>
<feature type="signal peptide" evidence="1">
    <location>
        <begin position="1"/>
        <end position="21"/>
    </location>
</feature>
<evidence type="ECO:0000313" key="3">
    <source>
        <dbReference type="EMBL" id="GGY74450.1"/>
    </source>
</evidence>
<evidence type="ECO:0000256" key="1">
    <source>
        <dbReference type="SAM" id="SignalP"/>
    </source>
</evidence>
<accession>A0ABQ3B1H8</accession>